<proteinExistence type="inferred from homology"/>
<name>A0ABR1JZN6_9AGAR</name>
<keyword evidence="7" id="KW-1185">Reference proteome</keyword>
<dbReference type="Gene3D" id="2.60.120.920">
    <property type="match status" value="1"/>
</dbReference>
<feature type="compositionally biased region" description="Low complexity" evidence="4">
    <location>
        <begin position="559"/>
        <end position="572"/>
    </location>
</feature>
<accession>A0ABR1JZN6</accession>
<dbReference type="PANTHER" id="PTHR10598:SF0">
    <property type="entry name" value="SET1_ASH2 HISTONE METHYLTRANSFERASE COMPLEX SUBUNIT ASH2"/>
    <property type="match status" value="1"/>
</dbReference>
<evidence type="ECO:0000313" key="6">
    <source>
        <dbReference type="EMBL" id="KAK7467072.1"/>
    </source>
</evidence>
<comment type="subcellular location">
    <subcellularLocation>
        <location evidence="1">Nucleus</location>
    </subcellularLocation>
</comment>
<comment type="similarity">
    <text evidence="3">Belongs to the cclA family.</text>
</comment>
<dbReference type="SUPFAM" id="SSF49899">
    <property type="entry name" value="Concanavalin A-like lectins/glucanases"/>
    <property type="match status" value="1"/>
</dbReference>
<dbReference type="Proteomes" id="UP001498398">
    <property type="component" value="Unassembled WGS sequence"/>
</dbReference>
<protein>
    <submittedName>
        <fullName evidence="6">Transcription factor, contains a PHD finger motif</fullName>
    </submittedName>
</protein>
<feature type="compositionally biased region" description="Basic and acidic residues" evidence="4">
    <location>
        <begin position="456"/>
        <end position="474"/>
    </location>
</feature>
<feature type="compositionally biased region" description="Polar residues" evidence="4">
    <location>
        <begin position="283"/>
        <end position="296"/>
    </location>
</feature>
<dbReference type="InterPro" id="IPR013320">
    <property type="entry name" value="ConA-like_dom_sf"/>
</dbReference>
<evidence type="ECO:0000256" key="4">
    <source>
        <dbReference type="SAM" id="MobiDB-lite"/>
    </source>
</evidence>
<gene>
    <name evidence="6" type="primary">ASH2</name>
    <name evidence="6" type="ORF">VKT23_004133</name>
</gene>
<keyword evidence="2" id="KW-0539">Nucleus</keyword>
<dbReference type="CDD" id="cd12872">
    <property type="entry name" value="SPRY_Ash2"/>
    <property type="match status" value="1"/>
</dbReference>
<dbReference type="PROSITE" id="PS50188">
    <property type="entry name" value="B302_SPRY"/>
    <property type="match status" value="1"/>
</dbReference>
<dbReference type="EMBL" id="JBANRG010000004">
    <property type="protein sequence ID" value="KAK7467072.1"/>
    <property type="molecule type" value="Genomic_DNA"/>
</dbReference>
<dbReference type="Pfam" id="PF00622">
    <property type="entry name" value="SPRY"/>
    <property type="match status" value="1"/>
</dbReference>
<evidence type="ECO:0000256" key="2">
    <source>
        <dbReference type="ARBA" id="ARBA00023242"/>
    </source>
</evidence>
<evidence type="ECO:0000256" key="1">
    <source>
        <dbReference type="ARBA" id="ARBA00004123"/>
    </source>
</evidence>
<comment type="caution">
    <text evidence="6">The sequence shown here is derived from an EMBL/GenBank/DDBJ whole genome shotgun (WGS) entry which is preliminary data.</text>
</comment>
<dbReference type="InterPro" id="IPR001870">
    <property type="entry name" value="B30.2/SPRY"/>
</dbReference>
<feature type="region of interest" description="Disordered" evidence="4">
    <location>
        <begin position="448"/>
        <end position="608"/>
    </location>
</feature>
<feature type="compositionally biased region" description="Basic and acidic residues" evidence="4">
    <location>
        <begin position="481"/>
        <end position="506"/>
    </location>
</feature>
<dbReference type="InterPro" id="IPR037353">
    <property type="entry name" value="ASH2"/>
</dbReference>
<dbReference type="InterPro" id="IPR003877">
    <property type="entry name" value="SPRY_dom"/>
</dbReference>
<sequence length="608" mass="67935">MELSLSSPPQPIPSRKRKRTEKDKQPALSPAPSDPGAPEVLSSKTDLFSRPQLAVSRGPFFIPTVENSPFFKTDPVGINRVGFRYSPAGIKAPGCCYPFRTIESNPCSYRVSWEDRSPFVHVTKDGLGLLGTKGFRSARCNAPVREGRWYMEVKIVRGGGEPSTEGHREGCHVRLGWGRREAPLNGPVGLDGYSYGYRDKTGDKVNLSRPRSYGRSIKSGDVVGMYISLPPLRQANKKDPHDPAHLKRERIAIDLKGQEVFEIQEYPQSKEMIALMDYSGKSSNTVSLPSTSNKKSGSGKLPERGPSAPTRAPTENLRPLPTLPDSHIAFFINGECQGIAFRDLYDFLQLRTEVSRKVKEKKRTRGGVKEHKENPFDDGTLGYYPFISLFNDACVQLNPGPNFDFPPPPDIETILADPSAIIPEDQQLTWRPICERYPEFMQEQRALDELEEEEAKQEFARSDALEKAEAEKQAQRQKKRQQAEARKRAKLQSKEKSPLVGEDERSSYQGVQPSPLRHATAAYEPQEDSGVAEEDRYVYGGTQPSPLRNATVYEPEESPGPTFGTPVGPTSGYTSENGDTEADEREIHPQYTQGIDNAGYEQVHKYED</sequence>
<feature type="region of interest" description="Disordered" evidence="4">
    <location>
        <begin position="1"/>
        <end position="43"/>
    </location>
</feature>
<feature type="region of interest" description="Disordered" evidence="4">
    <location>
        <begin position="283"/>
        <end position="320"/>
    </location>
</feature>
<reference evidence="6 7" key="1">
    <citation type="submission" date="2024-01" db="EMBL/GenBank/DDBJ databases">
        <title>A draft genome for the cacao thread blight pathogen Marasmiellus scandens.</title>
        <authorList>
            <person name="Baruah I.K."/>
            <person name="Leung J."/>
            <person name="Bukari Y."/>
            <person name="Amoako-Attah I."/>
            <person name="Meinhardt L.W."/>
            <person name="Bailey B.A."/>
            <person name="Cohen S.P."/>
        </authorList>
    </citation>
    <scope>NUCLEOTIDE SEQUENCE [LARGE SCALE GENOMIC DNA]</scope>
    <source>
        <strain evidence="6 7">GH-19</strain>
    </source>
</reference>
<dbReference type="PANTHER" id="PTHR10598">
    <property type="entry name" value="SET1/ASH2 HISTONE METHYLTRANSFERASE COMPLEX SUBUNIT ASH2"/>
    <property type="match status" value="1"/>
</dbReference>
<evidence type="ECO:0000256" key="3">
    <source>
        <dbReference type="ARBA" id="ARBA00038149"/>
    </source>
</evidence>
<organism evidence="6 7">
    <name type="scientific">Marasmiellus scandens</name>
    <dbReference type="NCBI Taxonomy" id="2682957"/>
    <lineage>
        <taxon>Eukaryota</taxon>
        <taxon>Fungi</taxon>
        <taxon>Dikarya</taxon>
        <taxon>Basidiomycota</taxon>
        <taxon>Agaricomycotina</taxon>
        <taxon>Agaricomycetes</taxon>
        <taxon>Agaricomycetidae</taxon>
        <taxon>Agaricales</taxon>
        <taxon>Marasmiineae</taxon>
        <taxon>Omphalotaceae</taxon>
        <taxon>Marasmiellus</taxon>
    </lineage>
</organism>
<dbReference type="SMART" id="SM00449">
    <property type="entry name" value="SPRY"/>
    <property type="match status" value="1"/>
</dbReference>
<dbReference type="InterPro" id="IPR043136">
    <property type="entry name" value="B30.2/SPRY_sf"/>
</dbReference>
<evidence type="ECO:0000313" key="7">
    <source>
        <dbReference type="Proteomes" id="UP001498398"/>
    </source>
</evidence>
<evidence type="ECO:0000259" key="5">
    <source>
        <dbReference type="PROSITE" id="PS50188"/>
    </source>
</evidence>
<feature type="domain" description="B30.2/SPRY" evidence="5">
    <location>
        <begin position="88"/>
        <end position="287"/>
    </location>
</feature>